<reference evidence="2" key="1">
    <citation type="submission" date="2022-11" db="UniProtKB">
        <authorList>
            <consortium name="WormBaseParasite"/>
        </authorList>
    </citation>
    <scope>IDENTIFICATION</scope>
</reference>
<name>A0AC34FZU9_9BILA</name>
<dbReference type="WBParaSite" id="ES5_v2.g22893.t1">
    <property type="protein sequence ID" value="ES5_v2.g22893.t1"/>
    <property type="gene ID" value="ES5_v2.g22893"/>
</dbReference>
<evidence type="ECO:0000313" key="1">
    <source>
        <dbReference type="Proteomes" id="UP000887579"/>
    </source>
</evidence>
<proteinExistence type="predicted"/>
<accession>A0AC34FZU9</accession>
<evidence type="ECO:0000313" key="2">
    <source>
        <dbReference type="WBParaSite" id="ES5_v2.g22893.t1"/>
    </source>
</evidence>
<protein>
    <submittedName>
        <fullName evidence="2">Type VII secretion system protein EssD-like domain-containing protein</fullName>
    </submittedName>
</protein>
<dbReference type="Proteomes" id="UP000887579">
    <property type="component" value="Unplaced"/>
</dbReference>
<sequence length="267" mass="31287">MYYIKRSSYLENARKSGLSHHVIGYDQLLRTKMYVSAVITQKDLGKGKSPTNESRQWVKEVGVEGDQAGHIIAEQFGGSGDKENIFPQNPEFNMGCWRVIEETIKNHLTTNACGDCKIPSVRVEFGYYYANFFRYPRRPSSFIYHFRFMCHDPGSKEPIQINELKDDIMNPVEQEKNLKRPNKRPLEHDELLKHPQPHQPPPQGDPYQALFSPEPNFVQFHRPQFGPYVVQPHRAILQQHPQLFQAEIPIHQQQYFQPPPIRQFYRI</sequence>
<organism evidence="1 2">
    <name type="scientific">Panagrolaimus sp. ES5</name>
    <dbReference type="NCBI Taxonomy" id="591445"/>
    <lineage>
        <taxon>Eukaryota</taxon>
        <taxon>Metazoa</taxon>
        <taxon>Ecdysozoa</taxon>
        <taxon>Nematoda</taxon>
        <taxon>Chromadorea</taxon>
        <taxon>Rhabditida</taxon>
        <taxon>Tylenchina</taxon>
        <taxon>Panagrolaimomorpha</taxon>
        <taxon>Panagrolaimoidea</taxon>
        <taxon>Panagrolaimidae</taxon>
        <taxon>Panagrolaimus</taxon>
    </lineage>
</organism>